<gene>
    <name evidence="1" type="ORF">METZ01_LOCUS335610</name>
</gene>
<proteinExistence type="predicted"/>
<dbReference type="EMBL" id="UINC01113268">
    <property type="protein sequence ID" value="SVC82756.1"/>
    <property type="molecule type" value="Genomic_DNA"/>
</dbReference>
<sequence length="88" mass="9937">MKNFRIQIRYHGHFADFKAMAEDSIEGIEKVVLDKLGKNEVKFESDGFTSKTGKWITYEEVTNDPRTVHYEKILGARVATGVSEVGAT</sequence>
<accession>A0A382QBE7</accession>
<dbReference type="AlphaFoldDB" id="A0A382QBE7"/>
<evidence type="ECO:0000313" key="1">
    <source>
        <dbReference type="EMBL" id="SVC82756.1"/>
    </source>
</evidence>
<name>A0A382QBE7_9ZZZZ</name>
<organism evidence="1">
    <name type="scientific">marine metagenome</name>
    <dbReference type="NCBI Taxonomy" id="408172"/>
    <lineage>
        <taxon>unclassified sequences</taxon>
        <taxon>metagenomes</taxon>
        <taxon>ecological metagenomes</taxon>
    </lineage>
</organism>
<protein>
    <submittedName>
        <fullName evidence="1">Uncharacterized protein</fullName>
    </submittedName>
</protein>
<reference evidence="1" key="1">
    <citation type="submission" date="2018-05" db="EMBL/GenBank/DDBJ databases">
        <authorList>
            <person name="Lanie J.A."/>
            <person name="Ng W.-L."/>
            <person name="Kazmierczak K.M."/>
            <person name="Andrzejewski T.M."/>
            <person name="Davidsen T.M."/>
            <person name="Wayne K.J."/>
            <person name="Tettelin H."/>
            <person name="Glass J.I."/>
            <person name="Rusch D."/>
            <person name="Podicherti R."/>
            <person name="Tsui H.-C.T."/>
            <person name="Winkler M.E."/>
        </authorList>
    </citation>
    <scope>NUCLEOTIDE SEQUENCE</scope>
</reference>